<name>A0A4R4ZQ55_9ACTN</name>
<reference evidence="2 3" key="1">
    <citation type="submission" date="2019-03" db="EMBL/GenBank/DDBJ databases">
        <title>Draft genome sequences of novel Actinobacteria.</title>
        <authorList>
            <person name="Sahin N."/>
            <person name="Ay H."/>
            <person name="Saygin H."/>
        </authorList>
    </citation>
    <scope>NUCLEOTIDE SEQUENCE [LARGE SCALE GENOMIC DNA]</scope>
    <source>
        <strain evidence="2 3">JCM 13523</strain>
    </source>
</reference>
<dbReference type="AlphaFoldDB" id="A0A4R4ZQ55"/>
<gene>
    <name evidence="2" type="ORF">E1263_12950</name>
</gene>
<organism evidence="2 3">
    <name type="scientific">Kribbella antibiotica</name>
    <dbReference type="NCBI Taxonomy" id="190195"/>
    <lineage>
        <taxon>Bacteria</taxon>
        <taxon>Bacillati</taxon>
        <taxon>Actinomycetota</taxon>
        <taxon>Actinomycetes</taxon>
        <taxon>Propionibacteriales</taxon>
        <taxon>Kribbellaceae</taxon>
        <taxon>Kribbella</taxon>
    </lineage>
</organism>
<dbReference type="GO" id="GO:0016787">
    <property type="term" value="F:hydrolase activity"/>
    <property type="evidence" value="ECO:0007669"/>
    <property type="project" value="UniProtKB-ARBA"/>
</dbReference>
<protein>
    <recommendedName>
        <fullName evidence="1">Peptidase M20 dimerisation domain-containing protein</fullName>
    </recommendedName>
</protein>
<dbReference type="RefSeq" id="WP_132167503.1">
    <property type="nucleotide sequence ID" value="NZ_SMKX01000029.1"/>
</dbReference>
<sequence length="76" mass="8260">MPPRAIAVLRRLAGDLRARRNALTVPGSTINVGAVLGGLAANIVPGLCEFEWEMRAIPGSHHVDVQTRFEAFLREP</sequence>
<dbReference type="Gene3D" id="3.30.70.360">
    <property type="match status" value="1"/>
</dbReference>
<keyword evidence="3" id="KW-1185">Reference proteome</keyword>
<proteinExistence type="predicted"/>
<comment type="caution">
    <text evidence="2">The sequence shown here is derived from an EMBL/GenBank/DDBJ whole genome shotgun (WGS) entry which is preliminary data.</text>
</comment>
<evidence type="ECO:0000313" key="2">
    <source>
        <dbReference type="EMBL" id="TDD59999.1"/>
    </source>
</evidence>
<dbReference type="Proteomes" id="UP000295124">
    <property type="component" value="Unassembled WGS sequence"/>
</dbReference>
<accession>A0A4R4ZQ55</accession>
<feature type="domain" description="Peptidase M20 dimerisation" evidence="1">
    <location>
        <begin position="5"/>
        <end position="75"/>
    </location>
</feature>
<evidence type="ECO:0000259" key="1">
    <source>
        <dbReference type="Pfam" id="PF07687"/>
    </source>
</evidence>
<dbReference type="SUPFAM" id="SSF55031">
    <property type="entry name" value="Bacterial exopeptidase dimerisation domain"/>
    <property type="match status" value="1"/>
</dbReference>
<dbReference type="EMBL" id="SMKX01000029">
    <property type="protein sequence ID" value="TDD59999.1"/>
    <property type="molecule type" value="Genomic_DNA"/>
</dbReference>
<evidence type="ECO:0000313" key="3">
    <source>
        <dbReference type="Proteomes" id="UP000295124"/>
    </source>
</evidence>
<dbReference type="InterPro" id="IPR036264">
    <property type="entry name" value="Bact_exopeptidase_dim_dom"/>
</dbReference>
<dbReference type="InterPro" id="IPR011650">
    <property type="entry name" value="Peptidase_M20_dimer"/>
</dbReference>
<dbReference type="Pfam" id="PF07687">
    <property type="entry name" value="M20_dimer"/>
    <property type="match status" value="1"/>
</dbReference>
<dbReference type="OrthoDB" id="7055905at2"/>